<feature type="domain" description="Major facilitator superfamily (MFS) profile" evidence="6">
    <location>
        <begin position="25"/>
        <end position="442"/>
    </location>
</feature>
<feature type="transmembrane region" description="Helical" evidence="5">
    <location>
        <begin position="298"/>
        <end position="315"/>
    </location>
</feature>
<organism evidence="7 8">
    <name type="scientific">Candidatus Pantoea formicae</name>
    <dbReference type="NCBI Taxonomy" id="2608355"/>
    <lineage>
        <taxon>Bacteria</taxon>
        <taxon>Pseudomonadati</taxon>
        <taxon>Pseudomonadota</taxon>
        <taxon>Gammaproteobacteria</taxon>
        <taxon>Enterobacterales</taxon>
        <taxon>Erwiniaceae</taxon>
        <taxon>Pantoea</taxon>
    </lineage>
</organism>
<comment type="caution">
    <text evidence="7">The sequence shown here is derived from an EMBL/GenBank/DDBJ whole genome shotgun (WGS) entry which is preliminary data.</text>
</comment>
<reference evidence="7 8" key="1">
    <citation type="journal article" date="2019" name="bioRxiv">
        <title>Bacteria contribute to plant secondary compound degradation in a generalist herbivore system.</title>
        <authorList>
            <person name="Francoeur C.B."/>
            <person name="Khadempour L."/>
            <person name="Moreira-Soto R.D."/>
            <person name="Gotting K."/>
            <person name="Book A.J."/>
            <person name="Pinto-Tomas A.A."/>
            <person name="Keefover-Ring K."/>
            <person name="Currie C.R."/>
        </authorList>
    </citation>
    <scope>NUCLEOTIDE SEQUENCE [LARGE SCALE GENOMIC DNA]</scope>
    <source>
        <strain evidence="7 8">Acro-805</strain>
    </source>
</reference>
<comment type="subcellular location">
    <subcellularLocation>
        <location evidence="1">Endomembrane system</location>
        <topology evidence="1">Multi-pass membrane protein</topology>
    </subcellularLocation>
</comment>
<protein>
    <submittedName>
        <fullName evidence="7">MFS transporter</fullName>
    </submittedName>
</protein>
<dbReference type="PANTHER" id="PTHR23508">
    <property type="entry name" value="CARBOXYLIC ACID TRANSPORTER PROTEIN HOMOLOG"/>
    <property type="match status" value="1"/>
</dbReference>
<dbReference type="Proteomes" id="UP000780690">
    <property type="component" value="Unassembled WGS sequence"/>
</dbReference>
<dbReference type="EMBL" id="VWXD01000001">
    <property type="protein sequence ID" value="NIE98806.1"/>
    <property type="molecule type" value="Genomic_DNA"/>
</dbReference>
<feature type="transmembrane region" description="Helical" evidence="5">
    <location>
        <begin position="262"/>
        <end position="286"/>
    </location>
</feature>
<keyword evidence="4 5" id="KW-0472">Membrane</keyword>
<dbReference type="InterPro" id="IPR005829">
    <property type="entry name" value="Sugar_transporter_CS"/>
</dbReference>
<feature type="transmembrane region" description="Helical" evidence="5">
    <location>
        <begin position="327"/>
        <end position="344"/>
    </location>
</feature>
<evidence type="ECO:0000256" key="4">
    <source>
        <dbReference type="ARBA" id="ARBA00023136"/>
    </source>
</evidence>
<dbReference type="InterPro" id="IPR020846">
    <property type="entry name" value="MFS_dom"/>
</dbReference>
<name>A0ABX0QVF5_9GAMM</name>
<evidence type="ECO:0000313" key="7">
    <source>
        <dbReference type="EMBL" id="NIE98806.1"/>
    </source>
</evidence>
<dbReference type="RefSeq" id="WP_167134547.1">
    <property type="nucleotide sequence ID" value="NZ_VWXD01000001.1"/>
</dbReference>
<keyword evidence="3 5" id="KW-1133">Transmembrane helix</keyword>
<dbReference type="Gene3D" id="1.20.1250.20">
    <property type="entry name" value="MFS general substrate transporter like domains"/>
    <property type="match status" value="1"/>
</dbReference>
<dbReference type="PANTHER" id="PTHR23508:SF10">
    <property type="entry name" value="CARBOXYLIC ACID TRANSPORTER PROTEIN HOMOLOG"/>
    <property type="match status" value="1"/>
</dbReference>
<dbReference type="PROSITE" id="PS50850">
    <property type="entry name" value="MFS"/>
    <property type="match status" value="1"/>
</dbReference>
<feature type="transmembrane region" description="Helical" evidence="5">
    <location>
        <begin position="64"/>
        <end position="83"/>
    </location>
</feature>
<evidence type="ECO:0000313" key="8">
    <source>
        <dbReference type="Proteomes" id="UP000780690"/>
    </source>
</evidence>
<dbReference type="Pfam" id="PF07690">
    <property type="entry name" value="MFS_1"/>
    <property type="match status" value="1"/>
</dbReference>
<feature type="transmembrane region" description="Helical" evidence="5">
    <location>
        <begin position="386"/>
        <end position="406"/>
    </location>
</feature>
<sequence>MSIFKKISVNGWQPQQLTIRDVKFATWIAFFAWVFAVYDFILFGTLLPEIGGHFGWSEVEQAEIATWVAVGGAVIALAIGPLVDRLGRRMGIVVTVGGAALCSLLTAIGGAWGKGALTAIRSVAGLGYAEQTVNATYLSELYTAIDDPKLNKRKGFVYSLVQGGWPVGALVASALTAILMPIIGWQGSFIFAALPSLVIAVMALKLKETPQFQVQKKIQQLRAEGNDKDARQVASDYQVSYEEQHRSGLAAAFRGPSLRATLVLGGAVLINWFAIQIFSVLGTTVITKTHDVSFNNSLLILILSNLVGYCGYLAHGWLGDRFGRRNTIAVGWMLGGVAFAGMLYCPDNFATIVALYSIGLFFLIGPYAAALFFISESFPTAIRATAGALIGAMGPVGAIIAGVGTTSVLSSGGHWQDAALWFGAVPCFISGIIMLFARAGAHHSTTVNSAATTQPQA</sequence>
<evidence type="ECO:0000256" key="5">
    <source>
        <dbReference type="SAM" id="Phobius"/>
    </source>
</evidence>
<evidence type="ECO:0000256" key="1">
    <source>
        <dbReference type="ARBA" id="ARBA00004127"/>
    </source>
</evidence>
<gene>
    <name evidence="7" type="ORF">F3J38_01780</name>
</gene>
<keyword evidence="2 5" id="KW-0812">Transmembrane</keyword>
<feature type="transmembrane region" description="Helical" evidence="5">
    <location>
        <begin position="24"/>
        <end position="44"/>
    </location>
</feature>
<dbReference type="InterPro" id="IPR011701">
    <property type="entry name" value="MFS"/>
</dbReference>
<feature type="transmembrane region" description="Helical" evidence="5">
    <location>
        <begin position="189"/>
        <end position="206"/>
    </location>
</feature>
<dbReference type="SUPFAM" id="SSF103473">
    <property type="entry name" value="MFS general substrate transporter"/>
    <property type="match status" value="1"/>
</dbReference>
<dbReference type="PROSITE" id="PS00216">
    <property type="entry name" value="SUGAR_TRANSPORT_1"/>
    <property type="match status" value="1"/>
</dbReference>
<evidence type="ECO:0000256" key="3">
    <source>
        <dbReference type="ARBA" id="ARBA00022989"/>
    </source>
</evidence>
<evidence type="ECO:0000259" key="6">
    <source>
        <dbReference type="PROSITE" id="PS50850"/>
    </source>
</evidence>
<proteinExistence type="predicted"/>
<feature type="transmembrane region" description="Helical" evidence="5">
    <location>
        <begin position="156"/>
        <end position="183"/>
    </location>
</feature>
<feature type="transmembrane region" description="Helical" evidence="5">
    <location>
        <begin position="350"/>
        <end position="374"/>
    </location>
</feature>
<feature type="transmembrane region" description="Helical" evidence="5">
    <location>
        <begin position="418"/>
        <end position="437"/>
    </location>
</feature>
<dbReference type="InterPro" id="IPR036259">
    <property type="entry name" value="MFS_trans_sf"/>
</dbReference>
<evidence type="ECO:0000256" key="2">
    <source>
        <dbReference type="ARBA" id="ARBA00022692"/>
    </source>
</evidence>
<accession>A0ABX0QVF5</accession>
<keyword evidence="8" id="KW-1185">Reference proteome</keyword>